<dbReference type="PATRIC" id="fig|1195236.3.peg.1977"/>
<dbReference type="EMBL" id="AORV01000027">
    <property type="protein sequence ID" value="EMS72463.1"/>
    <property type="molecule type" value="Genomic_DNA"/>
</dbReference>
<dbReference type="STRING" id="1195236.CTER_1648"/>
<dbReference type="Gene3D" id="3.30.420.40">
    <property type="match status" value="2"/>
</dbReference>
<dbReference type="RefSeq" id="WP_004625180.1">
    <property type="nucleotide sequence ID" value="NZ_AORV01000027.1"/>
</dbReference>
<name>S0FVA7_RUMCE</name>
<comment type="caution">
    <text evidence="2">The sequence shown here is derived from an EMBL/GenBank/DDBJ whole genome shotgun (WGS) entry which is preliminary data.</text>
</comment>
<evidence type="ECO:0000313" key="3">
    <source>
        <dbReference type="Proteomes" id="UP000014155"/>
    </source>
</evidence>
<reference evidence="2 3" key="1">
    <citation type="journal article" date="2013" name="Genome Announc.">
        <title>Draft Genome Sequence of the Cellulolytic, Mesophilic, Anaerobic Bacterium Clostridium termitidis Strain CT1112 (DSM 5398).</title>
        <authorList>
            <person name="Lal S."/>
            <person name="Ramachandran U."/>
            <person name="Zhang X."/>
            <person name="Munir R."/>
            <person name="Sparling R."/>
            <person name="Levin D.B."/>
        </authorList>
    </citation>
    <scope>NUCLEOTIDE SEQUENCE [LARGE SCALE GENOMIC DNA]</scope>
    <source>
        <strain evidence="2 3">CT1112</strain>
    </source>
</reference>
<proteinExistence type="inferred from homology"/>
<sequence length="313" mass="34084">MPTSIGLDIGGTNISAAICDEHGNIIYSCKRKSDYLGDQYIKNIDDMIGTLIKQSKTDIRGIGVGVPGTVDYDTGKVVVCPAFDWKDVFLKDHIERKFGIRAFVDNDVNAWTIAEKYLGAAKQSNDFAMVTIGTGIGCGLYLDGKIYRGHSYEAGEIGYLPLSIEAYQESYRKNEFGYFENKASASAAGRIYQAITDKPLDCKDIFIQAKQGNNAAQKVVTDVYKYLGLGISSLFCILNPEIVVIGGGMAEEGQEFLDEVTRNVARLIPLKVKLGLSKTGAYGGAVGSALSVFYATNSKETERTNLILSNIRL</sequence>
<accession>S0FVA7</accession>
<dbReference type="eggNOG" id="COG1940">
    <property type="taxonomic scope" value="Bacteria"/>
</dbReference>
<organism evidence="2 3">
    <name type="scientific">Ruminiclostridium cellobioparum subsp. termitidis CT1112</name>
    <dbReference type="NCBI Taxonomy" id="1195236"/>
    <lineage>
        <taxon>Bacteria</taxon>
        <taxon>Bacillati</taxon>
        <taxon>Bacillota</taxon>
        <taxon>Clostridia</taxon>
        <taxon>Eubacteriales</taxon>
        <taxon>Oscillospiraceae</taxon>
        <taxon>Ruminiclostridium</taxon>
    </lineage>
</organism>
<keyword evidence="2" id="KW-0418">Kinase</keyword>
<dbReference type="InterPro" id="IPR043129">
    <property type="entry name" value="ATPase_NBD"/>
</dbReference>
<dbReference type="GO" id="GO:0004340">
    <property type="term" value="F:glucokinase activity"/>
    <property type="evidence" value="ECO:0007669"/>
    <property type="project" value="UniProtKB-EC"/>
</dbReference>
<dbReference type="PANTHER" id="PTHR18964:SF149">
    <property type="entry name" value="BIFUNCTIONAL UDP-N-ACETYLGLUCOSAMINE 2-EPIMERASE_N-ACETYLMANNOSAMINE KINASE"/>
    <property type="match status" value="1"/>
</dbReference>
<gene>
    <name evidence="2" type="ORF">CTER_1648</name>
</gene>
<keyword evidence="2" id="KW-0808">Transferase</keyword>
<dbReference type="Pfam" id="PF00480">
    <property type="entry name" value="ROK"/>
    <property type="match status" value="1"/>
</dbReference>
<keyword evidence="3" id="KW-1185">Reference proteome</keyword>
<protein>
    <submittedName>
        <fullName evidence="2">Transcriptional regulator/sugar kinase</fullName>
        <ecNumber evidence="2">2.7.1.2</ecNumber>
    </submittedName>
</protein>
<dbReference type="SUPFAM" id="SSF53067">
    <property type="entry name" value="Actin-like ATPase domain"/>
    <property type="match status" value="1"/>
</dbReference>
<dbReference type="AlphaFoldDB" id="S0FVA7"/>
<dbReference type="PANTHER" id="PTHR18964">
    <property type="entry name" value="ROK (REPRESSOR, ORF, KINASE) FAMILY"/>
    <property type="match status" value="1"/>
</dbReference>
<comment type="similarity">
    <text evidence="1">Belongs to the ROK (NagC/XylR) family.</text>
</comment>
<dbReference type="Proteomes" id="UP000014155">
    <property type="component" value="Unassembled WGS sequence"/>
</dbReference>
<dbReference type="EC" id="2.7.1.2" evidence="2"/>
<evidence type="ECO:0000256" key="1">
    <source>
        <dbReference type="ARBA" id="ARBA00006479"/>
    </source>
</evidence>
<evidence type="ECO:0000313" key="2">
    <source>
        <dbReference type="EMBL" id="EMS72463.1"/>
    </source>
</evidence>
<dbReference type="InterPro" id="IPR000600">
    <property type="entry name" value="ROK"/>
</dbReference>